<evidence type="ECO:0000256" key="6">
    <source>
        <dbReference type="ARBA" id="ARBA00022741"/>
    </source>
</evidence>
<evidence type="ECO:0000313" key="14">
    <source>
        <dbReference type="Proteomes" id="UP000550707"/>
    </source>
</evidence>
<dbReference type="GO" id="GO:0005200">
    <property type="term" value="F:structural constituent of cytoskeleton"/>
    <property type="evidence" value="ECO:0007669"/>
    <property type="project" value="InterPro"/>
</dbReference>
<evidence type="ECO:0000259" key="12">
    <source>
        <dbReference type="SMART" id="SM00864"/>
    </source>
</evidence>
<name>A0A7J8CZX8_MOLMO</name>
<evidence type="ECO:0000256" key="11">
    <source>
        <dbReference type="SAM" id="MobiDB-lite"/>
    </source>
</evidence>
<keyword evidence="4" id="KW-0963">Cytoplasm</keyword>
<evidence type="ECO:0000256" key="8">
    <source>
        <dbReference type="ARBA" id="ARBA00023134"/>
    </source>
</evidence>
<evidence type="ECO:0000256" key="10">
    <source>
        <dbReference type="ARBA" id="ARBA00049117"/>
    </source>
</evidence>
<keyword evidence="5" id="KW-0493">Microtubule</keyword>
<dbReference type="SMART" id="SM00864">
    <property type="entry name" value="Tubulin"/>
    <property type="match status" value="1"/>
</dbReference>
<dbReference type="InParanoid" id="A0A7J8CZX8"/>
<keyword evidence="6" id="KW-0547">Nucleotide-binding</keyword>
<comment type="caution">
    <text evidence="13">The sequence shown here is derived from an EMBL/GenBank/DDBJ whole genome shotgun (WGS) entry which is preliminary data.</text>
</comment>
<dbReference type="AlphaFoldDB" id="A0A7J8CZX8"/>
<evidence type="ECO:0000256" key="2">
    <source>
        <dbReference type="ARBA" id="ARBA00004245"/>
    </source>
</evidence>
<keyword evidence="7" id="KW-0378">Hydrolase</keyword>
<dbReference type="Proteomes" id="UP000550707">
    <property type="component" value="Unassembled WGS sequence"/>
</dbReference>
<dbReference type="InterPro" id="IPR003008">
    <property type="entry name" value="Tubulin_FtsZ_GTPase"/>
</dbReference>
<dbReference type="GO" id="GO:0005525">
    <property type="term" value="F:GTP binding"/>
    <property type="evidence" value="ECO:0007669"/>
    <property type="project" value="UniProtKB-KW"/>
</dbReference>
<comment type="subcellular location">
    <subcellularLocation>
        <location evidence="2">Cytoplasm</location>
        <location evidence="2">Cytoskeleton</location>
    </subcellularLocation>
</comment>
<accession>A0A7J8CZX8</accession>
<feature type="domain" description="Tubulin/FtsZ GTPase" evidence="12">
    <location>
        <begin position="31"/>
        <end position="188"/>
    </location>
</feature>
<dbReference type="InterPro" id="IPR002452">
    <property type="entry name" value="Alpha_tubulin"/>
</dbReference>
<dbReference type="Gene3D" id="3.40.50.1440">
    <property type="entry name" value="Tubulin/FtsZ, GTPase domain"/>
    <property type="match status" value="2"/>
</dbReference>
<comment type="cofactor">
    <cofactor evidence="1">
        <name>Mg(2+)</name>
        <dbReference type="ChEBI" id="CHEBI:18420"/>
    </cofactor>
</comment>
<evidence type="ECO:0000256" key="5">
    <source>
        <dbReference type="ARBA" id="ARBA00022701"/>
    </source>
</evidence>
<evidence type="ECO:0000256" key="9">
    <source>
        <dbReference type="ARBA" id="ARBA00023212"/>
    </source>
</evidence>
<evidence type="ECO:0000256" key="1">
    <source>
        <dbReference type="ARBA" id="ARBA00001946"/>
    </source>
</evidence>
<dbReference type="GO" id="GO:0016787">
    <property type="term" value="F:hydrolase activity"/>
    <property type="evidence" value="ECO:0007669"/>
    <property type="project" value="UniProtKB-KW"/>
</dbReference>
<dbReference type="SUPFAM" id="SSF52490">
    <property type="entry name" value="Tubulin nucleotide-binding domain-like"/>
    <property type="match status" value="1"/>
</dbReference>
<feature type="region of interest" description="Disordered" evidence="11">
    <location>
        <begin position="1"/>
        <end position="30"/>
    </location>
</feature>
<sequence>MPAGGAAAWNTASSQWPDASAKTIGGRDDPVNTFFSETGAGKSVPKTVSVDLEPTVMNEVHTGPYHQLLHLEQMITGKEGLLGFHNFGGGIGSGFTSLLMERLSVDYGKKSKLEVPTYPAPQVSTAVVEPHNSVLTAPTTLEHSGCAFVVDNEAFYDICRRNLDIECPTYINLNRLIGQTVSSITFPQV</sequence>
<dbReference type="PANTHER" id="PTHR11588">
    <property type="entry name" value="TUBULIN"/>
    <property type="match status" value="1"/>
</dbReference>
<keyword evidence="14" id="KW-1185">Reference proteome</keyword>
<dbReference type="InterPro" id="IPR000217">
    <property type="entry name" value="Tubulin"/>
</dbReference>
<evidence type="ECO:0000256" key="4">
    <source>
        <dbReference type="ARBA" id="ARBA00022490"/>
    </source>
</evidence>
<dbReference type="EMBL" id="JACASF010000019">
    <property type="protein sequence ID" value="KAF6416302.1"/>
    <property type="molecule type" value="Genomic_DNA"/>
</dbReference>
<dbReference type="PRINTS" id="PR01162">
    <property type="entry name" value="ALPHATUBULIN"/>
</dbReference>
<keyword evidence="8" id="KW-0342">GTP-binding</keyword>
<dbReference type="GO" id="GO:0005874">
    <property type="term" value="C:microtubule"/>
    <property type="evidence" value="ECO:0007669"/>
    <property type="project" value="UniProtKB-KW"/>
</dbReference>
<proteinExistence type="inferred from homology"/>
<dbReference type="GO" id="GO:0007017">
    <property type="term" value="P:microtubule-based process"/>
    <property type="evidence" value="ECO:0007669"/>
    <property type="project" value="InterPro"/>
</dbReference>
<evidence type="ECO:0000313" key="13">
    <source>
        <dbReference type="EMBL" id="KAF6416302.1"/>
    </source>
</evidence>
<comment type="similarity">
    <text evidence="3">Belongs to the tubulin family.</text>
</comment>
<keyword evidence="9" id="KW-0206">Cytoskeleton</keyword>
<comment type="catalytic activity">
    <reaction evidence="10">
        <text>GTP + H2O = GDP + phosphate + H(+)</text>
        <dbReference type="Rhea" id="RHEA:19669"/>
        <dbReference type="ChEBI" id="CHEBI:15377"/>
        <dbReference type="ChEBI" id="CHEBI:15378"/>
        <dbReference type="ChEBI" id="CHEBI:37565"/>
        <dbReference type="ChEBI" id="CHEBI:43474"/>
        <dbReference type="ChEBI" id="CHEBI:58189"/>
    </reaction>
    <physiologicalReaction direction="left-to-right" evidence="10">
        <dbReference type="Rhea" id="RHEA:19670"/>
    </physiologicalReaction>
</comment>
<protein>
    <recommendedName>
        <fullName evidence="12">Tubulin/FtsZ GTPase domain-containing protein</fullName>
    </recommendedName>
</protein>
<evidence type="ECO:0000256" key="7">
    <source>
        <dbReference type="ARBA" id="ARBA00022801"/>
    </source>
</evidence>
<dbReference type="Pfam" id="PF00091">
    <property type="entry name" value="Tubulin"/>
    <property type="match status" value="1"/>
</dbReference>
<reference evidence="13 14" key="1">
    <citation type="journal article" date="2020" name="Nature">
        <title>Six reference-quality genomes reveal evolution of bat adaptations.</title>
        <authorList>
            <person name="Jebb D."/>
            <person name="Huang Z."/>
            <person name="Pippel M."/>
            <person name="Hughes G.M."/>
            <person name="Lavrichenko K."/>
            <person name="Devanna P."/>
            <person name="Winkler S."/>
            <person name="Jermiin L.S."/>
            <person name="Skirmuntt E.C."/>
            <person name="Katzourakis A."/>
            <person name="Burkitt-Gray L."/>
            <person name="Ray D.A."/>
            <person name="Sullivan K.A.M."/>
            <person name="Roscito J.G."/>
            <person name="Kirilenko B.M."/>
            <person name="Davalos L.M."/>
            <person name="Corthals A.P."/>
            <person name="Power M.L."/>
            <person name="Jones G."/>
            <person name="Ransome R.D."/>
            <person name="Dechmann D.K.N."/>
            <person name="Locatelli A.G."/>
            <person name="Puechmaille S.J."/>
            <person name="Fedrigo O."/>
            <person name="Jarvis E.D."/>
            <person name="Hiller M."/>
            <person name="Vernes S.C."/>
            <person name="Myers E.W."/>
            <person name="Teeling E.C."/>
        </authorList>
    </citation>
    <scope>NUCLEOTIDE SEQUENCE [LARGE SCALE GENOMIC DNA]</scope>
    <source>
        <strain evidence="13">MMolMol1</strain>
        <tissue evidence="13">Muscle</tissue>
    </source>
</reference>
<evidence type="ECO:0000256" key="3">
    <source>
        <dbReference type="ARBA" id="ARBA00009636"/>
    </source>
</evidence>
<gene>
    <name evidence="13" type="ORF">HJG59_009545</name>
</gene>
<dbReference type="InterPro" id="IPR036525">
    <property type="entry name" value="Tubulin/FtsZ_GTPase_sf"/>
</dbReference>
<organism evidence="13 14">
    <name type="scientific">Molossus molossus</name>
    <name type="common">Pallas' mastiff bat</name>
    <name type="synonym">Vespertilio molossus</name>
    <dbReference type="NCBI Taxonomy" id="27622"/>
    <lineage>
        <taxon>Eukaryota</taxon>
        <taxon>Metazoa</taxon>
        <taxon>Chordata</taxon>
        <taxon>Craniata</taxon>
        <taxon>Vertebrata</taxon>
        <taxon>Euteleostomi</taxon>
        <taxon>Mammalia</taxon>
        <taxon>Eutheria</taxon>
        <taxon>Laurasiatheria</taxon>
        <taxon>Chiroptera</taxon>
        <taxon>Yangochiroptera</taxon>
        <taxon>Molossidae</taxon>
        <taxon>Molossus</taxon>
    </lineage>
</organism>